<dbReference type="Pfam" id="PF00149">
    <property type="entry name" value="Metallophos"/>
    <property type="match status" value="1"/>
</dbReference>
<name>A0ABR7Y155_9SPHI</name>
<evidence type="ECO:0000313" key="4">
    <source>
        <dbReference type="EMBL" id="MBD1425033.1"/>
    </source>
</evidence>
<dbReference type="Gene3D" id="2.60.40.10">
    <property type="entry name" value="Immunoglobulins"/>
    <property type="match status" value="1"/>
</dbReference>
<proteinExistence type="predicted"/>
<gene>
    <name evidence="4" type="ORF">H8B17_05500</name>
</gene>
<dbReference type="PANTHER" id="PTHR43143:SF6">
    <property type="entry name" value="BLL3016 PROTEIN"/>
    <property type="match status" value="1"/>
</dbReference>
<sequence length="523" mass="59483">MNLKFTLIIAGLFVSSLGYGQEIARGLVYEDTNLNGKRDAKEKGIAQVAISNGVDVVLTDASGRYNIPARENSVFFVIKPNGYQFPVDENNRPQFYYIHKPEGSPVLKYTGSKPTGKLPKSVDFALQKDVNEQKDFSALVFGDPQAYNMDEISYFDKGIIQDIADKEKFSFGLSLGDLVGDDLALHGPYIETVGKLGLPWFNVMGNHDMNYDVQEDIFSDETYEQNFGPNNFSFNYGDAHFIVLDNILYPNPRTGKGYLGGFRKDQLDFVENNLKFVPKDKLIVLAFHIPLLHQNSNVFRDEDRQRLFDLLAEYPNTLSLSAHTHLQRHNFYTKNDGWRQEKPHHEYNVGTTSGDWYSGLKNKQGVPASTMRDGTPKGYVILNITGNTYTFDYQVAGEPADYQLNLTFPAELQQKNVRRHTLYVNFFIGSEDNIVEYSLDGKSWTKMQHTLIEDPSYQFNVLKFDNAETLMDGRRPSAATPSTHIWEAKLPRKLEVGEHNIQVRATDMFGRTHLQTKSLKVVE</sequence>
<reference evidence="4 5" key="1">
    <citation type="submission" date="2020-08" db="EMBL/GenBank/DDBJ databases">
        <title>Sphingobacterium sp. DN00404 isolated from aquaculture water.</title>
        <authorList>
            <person name="Zhang M."/>
        </authorList>
    </citation>
    <scope>NUCLEOTIDE SEQUENCE [LARGE SCALE GENOMIC DNA]</scope>
    <source>
        <strain evidence="4 5">KCTC 32294</strain>
    </source>
</reference>
<dbReference type="InterPro" id="IPR004843">
    <property type="entry name" value="Calcineurin-like_PHP"/>
</dbReference>
<evidence type="ECO:0000259" key="1">
    <source>
        <dbReference type="Pfam" id="PF00149"/>
    </source>
</evidence>
<dbReference type="InterPro" id="IPR032288">
    <property type="entry name" value="Metallophos_C"/>
</dbReference>
<dbReference type="EMBL" id="JACNYK010000001">
    <property type="protein sequence ID" value="MBD1425033.1"/>
    <property type="molecule type" value="Genomic_DNA"/>
</dbReference>
<dbReference type="Pfam" id="PF16370">
    <property type="entry name" value="MetallophosC"/>
    <property type="match status" value="1"/>
</dbReference>
<feature type="domain" description="Calcineurin-like phosphoesterase" evidence="1">
    <location>
        <begin position="139"/>
        <end position="325"/>
    </location>
</feature>
<comment type="caution">
    <text evidence="4">The sequence shown here is derived from an EMBL/GenBank/DDBJ whole genome shotgun (WGS) entry which is preliminary data.</text>
</comment>
<dbReference type="InterPro" id="IPR013783">
    <property type="entry name" value="Ig-like_fold"/>
</dbReference>
<dbReference type="Pfam" id="PF16371">
    <property type="entry name" value="MetallophosN"/>
    <property type="match status" value="1"/>
</dbReference>
<dbReference type="Proteomes" id="UP000606494">
    <property type="component" value="Unassembled WGS sequence"/>
</dbReference>
<evidence type="ECO:0000259" key="2">
    <source>
        <dbReference type="Pfam" id="PF16370"/>
    </source>
</evidence>
<dbReference type="InterPro" id="IPR029052">
    <property type="entry name" value="Metallo-depent_PP-like"/>
</dbReference>
<dbReference type="Gene3D" id="3.60.21.10">
    <property type="match status" value="1"/>
</dbReference>
<dbReference type="SUPFAM" id="SSF56300">
    <property type="entry name" value="Metallo-dependent phosphatases"/>
    <property type="match status" value="1"/>
</dbReference>
<dbReference type="InterPro" id="IPR051918">
    <property type="entry name" value="STPP_CPPED1"/>
</dbReference>
<evidence type="ECO:0000259" key="3">
    <source>
        <dbReference type="Pfam" id="PF16371"/>
    </source>
</evidence>
<protein>
    <submittedName>
        <fullName evidence="4">Calcineurin-like phosphoesterase C-terminal domain-containing protein</fullName>
    </submittedName>
</protein>
<dbReference type="PANTHER" id="PTHR43143">
    <property type="entry name" value="METALLOPHOSPHOESTERASE, CALCINEURIN SUPERFAMILY"/>
    <property type="match status" value="1"/>
</dbReference>
<dbReference type="InterPro" id="IPR032285">
    <property type="entry name" value="Metallophos_N"/>
</dbReference>
<dbReference type="RefSeq" id="WP_190308121.1">
    <property type="nucleotide sequence ID" value="NZ_JACNYK010000001.1"/>
</dbReference>
<feature type="domain" description="Calcineurin-like phosphoesterase C-terminal" evidence="2">
    <location>
        <begin position="346"/>
        <end position="512"/>
    </location>
</feature>
<evidence type="ECO:0000313" key="5">
    <source>
        <dbReference type="Proteomes" id="UP000606494"/>
    </source>
</evidence>
<organism evidence="4 5">
    <name type="scientific">Sphingobacterium arenae</name>
    <dbReference type="NCBI Taxonomy" id="1280598"/>
    <lineage>
        <taxon>Bacteria</taxon>
        <taxon>Pseudomonadati</taxon>
        <taxon>Bacteroidota</taxon>
        <taxon>Sphingobacteriia</taxon>
        <taxon>Sphingobacteriales</taxon>
        <taxon>Sphingobacteriaceae</taxon>
        <taxon>Sphingobacterium</taxon>
    </lineage>
</organism>
<feature type="domain" description="Calcineurin-like phosphoesterase N-terminal" evidence="3">
    <location>
        <begin position="39"/>
        <end position="103"/>
    </location>
</feature>
<accession>A0ABR7Y155</accession>
<keyword evidence="5" id="KW-1185">Reference proteome</keyword>